<name>A0A640KD63_LEITA</name>
<dbReference type="OrthoDB" id="259262at2759"/>
<dbReference type="Proteomes" id="UP000419144">
    <property type="component" value="Unassembled WGS sequence"/>
</dbReference>
<protein>
    <submittedName>
        <fullName evidence="1">Unspecified product</fullName>
    </submittedName>
</protein>
<proteinExistence type="predicted"/>
<dbReference type="VEuPathDB" id="TriTrypDB:LtaPh_1601000"/>
<accession>A0A640KD63</accession>
<sequence length="94" mass="10651">MLRESVRRLAFMSPGDLYALTQRSSFSSYTQYSDASALTRSYQRCSAIEKLRCEERSEAINDEIERAYNTDAQLQMQDNIDLPSDVGSAAAQKE</sequence>
<organism evidence="1 2">
    <name type="scientific">Leishmania tarentolae</name>
    <name type="common">Sauroleishmania tarentolae</name>
    <dbReference type="NCBI Taxonomy" id="5689"/>
    <lineage>
        <taxon>Eukaryota</taxon>
        <taxon>Discoba</taxon>
        <taxon>Euglenozoa</taxon>
        <taxon>Kinetoplastea</taxon>
        <taxon>Metakinetoplastina</taxon>
        <taxon>Trypanosomatida</taxon>
        <taxon>Trypanosomatidae</taxon>
        <taxon>Leishmaniinae</taxon>
        <taxon>Leishmania</taxon>
        <taxon>lizard Leishmania</taxon>
    </lineage>
</organism>
<evidence type="ECO:0000313" key="2">
    <source>
        <dbReference type="Proteomes" id="UP000419144"/>
    </source>
</evidence>
<reference evidence="1" key="1">
    <citation type="submission" date="2019-11" db="EMBL/GenBank/DDBJ databases">
        <title>Leishmania tarentolae CDS.</title>
        <authorList>
            <person name="Goto Y."/>
            <person name="Yamagishi J."/>
        </authorList>
    </citation>
    <scope>NUCLEOTIDE SEQUENCE [LARGE SCALE GENOMIC DNA]</scope>
    <source>
        <strain evidence="1">Parrot Tar II</strain>
    </source>
</reference>
<comment type="caution">
    <text evidence="1">The sequence shown here is derived from an EMBL/GenBank/DDBJ whole genome shotgun (WGS) entry which is preliminary data.</text>
</comment>
<gene>
    <name evidence="1" type="ORF">LtaPh_1601000</name>
</gene>
<dbReference type="AlphaFoldDB" id="A0A640KD63"/>
<dbReference type="EMBL" id="BLBS01000020">
    <property type="protein sequence ID" value="GET87362.1"/>
    <property type="molecule type" value="Genomic_DNA"/>
</dbReference>
<keyword evidence="2" id="KW-1185">Reference proteome</keyword>
<evidence type="ECO:0000313" key="1">
    <source>
        <dbReference type="EMBL" id="GET87362.1"/>
    </source>
</evidence>